<comment type="caution">
    <text evidence="1">The sequence shown here is derived from an EMBL/GenBank/DDBJ whole genome shotgun (WGS) entry which is preliminary data.</text>
</comment>
<gene>
    <name evidence="1" type="ORF">Q5Y73_06230</name>
</gene>
<dbReference type="Proteomes" id="UP001231941">
    <property type="component" value="Unassembled WGS sequence"/>
</dbReference>
<proteinExistence type="predicted"/>
<name>A0ABT9IWH8_9BACL</name>
<protein>
    <submittedName>
        <fullName evidence="1">Uncharacterized protein</fullName>
    </submittedName>
</protein>
<sequence>MIEKETIQDLRITLVMIDAELKKVKSDQHLLHYLIANANKIAKNLSSNIKQDENKNRMNKKFKLFVVNSTVFILAYEIEEAILVYKKSNHSKMNIESIEQIKDDTKIYIQSYLYNDSMLWWFELLDGAILIEETTAGKFFHNFYHSSTQIIECDI</sequence>
<accession>A0ABT9IWH8</accession>
<dbReference type="EMBL" id="JAVAMP010000002">
    <property type="protein sequence ID" value="MDP5273693.1"/>
    <property type="molecule type" value="Genomic_DNA"/>
</dbReference>
<evidence type="ECO:0000313" key="2">
    <source>
        <dbReference type="Proteomes" id="UP001231941"/>
    </source>
</evidence>
<dbReference type="RefSeq" id="WP_305991000.1">
    <property type="nucleotide sequence ID" value="NZ_JAVAMP010000002.1"/>
</dbReference>
<evidence type="ECO:0000313" key="1">
    <source>
        <dbReference type="EMBL" id="MDP5273693.1"/>
    </source>
</evidence>
<reference evidence="1 2" key="1">
    <citation type="submission" date="2023-08" db="EMBL/GenBank/DDBJ databases">
        <authorList>
            <person name="Park J.-S."/>
        </authorList>
    </citation>
    <scope>NUCLEOTIDE SEQUENCE [LARGE SCALE GENOMIC DNA]</scope>
    <source>
        <strain evidence="1 2">2205SS18-9</strain>
    </source>
</reference>
<keyword evidence="2" id="KW-1185">Reference proteome</keyword>
<organism evidence="1 2">
    <name type="scientific">Chengkuizengella axinellae</name>
    <dbReference type="NCBI Taxonomy" id="3064388"/>
    <lineage>
        <taxon>Bacteria</taxon>
        <taxon>Bacillati</taxon>
        <taxon>Bacillota</taxon>
        <taxon>Bacilli</taxon>
        <taxon>Bacillales</taxon>
        <taxon>Paenibacillaceae</taxon>
        <taxon>Chengkuizengella</taxon>
    </lineage>
</organism>